<keyword evidence="1" id="KW-0812">Transmembrane</keyword>
<feature type="transmembrane region" description="Helical" evidence="1">
    <location>
        <begin position="12"/>
        <end position="31"/>
    </location>
</feature>
<evidence type="ECO:0000313" key="3">
    <source>
        <dbReference type="Proteomes" id="UP000199187"/>
    </source>
</evidence>
<evidence type="ECO:0000256" key="1">
    <source>
        <dbReference type="SAM" id="Phobius"/>
    </source>
</evidence>
<reference evidence="3" key="1">
    <citation type="submission" date="2016-10" db="EMBL/GenBank/DDBJ databases">
        <authorList>
            <person name="Varghese N."/>
            <person name="Submissions S."/>
        </authorList>
    </citation>
    <scope>NUCLEOTIDE SEQUENCE [LARGE SCALE GENOMIC DNA]</scope>
    <source>
        <strain evidence="3">Ah-143</strain>
    </source>
</reference>
<dbReference type="EMBL" id="FPAU01000002">
    <property type="protein sequence ID" value="SFT82802.1"/>
    <property type="molecule type" value="Genomic_DNA"/>
</dbReference>
<keyword evidence="3" id="KW-1185">Reference proteome</keyword>
<name>A0A1I7B6N5_9ENTR</name>
<proteinExistence type="predicted"/>
<dbReference type="RefSeq" id="WP_090121168.1">
    <property type="nucleotide sequence ID" value="NZ_CP045300.1"/>
</dbReference>
<dbReference type="AlphaFoldDB" id="A0A1I7B6N5"/>
<dbReference type="OrthoDB" id="6629632at2"/>
<dbReference type="Proteomes" id="UP000199187">
    <property type="component" value="Unassembled WGS sequence"/>
</dbReference>
<keyword evidence="1" id="KW-1133">Transmembrane helix</keyword>
<protein>
    <submittedName>
        <fullName evidence="2">Uncharacterized protein</fullName>
    </submittedName>
</protein>
<gene>
    <name evidence="2" type="ORF">SAMN05192562_102333</name>
</gene>
<sequence length="202" mass="22840">MDLQAWDNIVSIASNAVTALGVVGGVIFGGSKLKDYLDVKKNDVAFHTALTVYDEITNTRTKYSQIRISLNYVMNMLDELCKSNTSISPNLYFQIQEIGTNAFQNSLTIGNLFIKTNNFNVLFKGDSFLKVQEIVSITNKISLNITNFFACAINSSKGKLISKEDLSELMSHYKEYEELSSLYLDKCTEIQNIKFEDFIMFK</sequence>
<accession>A0A1I7B6N5</accession>
<organism evidence="2 3">
    <name type="scientific">Kosakonia arachidis</name>
    <dbReference type="NCBI Taxonomy" id="551989"/>
    <lineage>
        <taxon>Bacteria</taxon>
        <taxon>Pseudomonadati</taxon>
        <taxon>Pseudomonadota</taxon>
        <taxon>Gammaproteobacteria</taxon>
        <taxon>Enterobacterales</taxon>
        <taxon>Enterobacteriaceae</taxon>
        <taxon>Kosakonia</taxon>
    </lineage>
</organism>
<evidence type="ECO:0000313" key="2">
    <source>
        <dbReference type="EMBL" id="SFT82802.1"/>
    </source>
</evidence>
<keyword evidence="1" id="KW-0472">Membrane</keyword>